<organism evidence="1">
    <name type="scientific">Lygus hesperus</name>
    <name type="common">Western plant bug</name>
    <dbReference type="NCBI Taxonomy" id="30085"/>
    <lineage>
        <taxon>Eukaryota</taxon>
        <taxon>Metazoa</taxon>
        <taxon>Ecdysozoa</taxon>
        <taxon>Arthropoda</taxon>
        <taxon>Hexapoda</taxon>
        <taxon>Insecta</taxon>
        <taxon>Pterygota</taxon>
        <taxon>Neoptera</taxon>
        <taxon>Paraneoptera</taxon>
        <taxon>Hemiptera</taxon>
        <taxon>Heteroptera</taxon>
        <taxon>Panheteroptera</taxon>
        <taxon>Cimicomorpha</taxon>
        <taxon>Miridae</taxon>
        <taxon>Mirini</taxon>
        <taxon>Lygus</taxon>
    </lineage>
</organism>
<accession>A0A146L4L9</accession>
<protein>
    <submittedName>
        <fullName evidence="1">Uncharacterized protein</fullName>
    </submittedName>
</protein>
<gene>
    <name evidence="1" type="ORF">g.32298</name>
</gene>
<evidence type="ECO:0000313" key="1">
    <source>
        <dbReference type="EMBL" id="JAQ02829.1"/>
    </source>
</evidence>
<dbReference type="EMBL" id="GDHC01015800">
    <property type="protein sequence ID" value="JAQ02829.1"/>
    <property type="molecule type" value="Transcribed_RNA"/>
</dbReference>
<sequence>MHPAQAPLHPEICVSSSVIATYVSVYTCVLKRTVHPSVETARFQHPPRWFHQRSLHRTPPQYSYAQTTIALSAARSAHRPVSTPPVVLPNVCGSPIYELHLLSCQLLTANHPSLHCILHWRLAQRDFLSTLLPLSHSHPLLLHQLTE</sequence>
<feature type="non-terminal residue" evidence="1">
    <location>
        <position position="147"/>
    </location>
</feature>
<dbReference type="AlphaFoldDB" id="A0A146L4L9"/>
<proteinExistence type="predicted"/>
<name>A0A146L4L9_LYGHE</name>
<reference evidence="1" key="1">
    <citation type="journal article" date="2016" name="Gigascience">
        <title>De novo construction of an expanded transcriptome assembly for the western tarnished plant bug, Lygus hesperus.</title>
        <authorList>
            <person name="Tassone E.E."/>
            <person name="Geib S.M."/>
            <person name="Hall B."/>
            <person name="Fabrick J.A."/>
            <person name="Brent C.S."/>
            <person name="Hull J.J."/>
        </authorList>
    </citation>
    <scope>NUCLEOTIDE SEQUENCE</scope>
</reference>